<dbReference type="EMBL" id="JACJVJ010000002">
    <property type="protein sequence ID" value="MBC2777754.1"/>
    <property type="molecule type" value="Genomic_DNA"/>
</dbReference>
<evidence type="ECO:0000256" key="14">
    <source>
        <dbReference type="PIRSR" id="PIRSR002811-1"/>
    </source>
</evidence>
<dbReference type="NCBIfam" id="TIGR01391">
    <property type="entry name" value="dnaG"/>
    <property type="match status" value="1"/>
</dbReference>
<dbReference type="PROSITE" id="PS50880">
    <property type="entry name" value="TOPRIM"/>
    <property type="match status" value="1"/>
</dbReference>
<dbReference type="InterPro" id="IPR006295">
    <property type="entry name" value="DNA_primase_DnaG"/>
</dbReference>
<evidence type="ECO:0000259" key="16">
    <source>
        <dbReference type="PROSITE" id="PS50880"/>
    </source>
</evidence>
<evidence type="ECO:0000256" key="6">
    <source>
        <dbReference type="ARBA" id="ARBA00022723"/>
    </source>
</evidence>
<dbReference type="FunFam" id="3.90.580.10:FF:000001">
    <property type="entry name" value="DNA primase"/>
    <property type="match status" value="1"/>
</dbReference>
<dbReference type="SUPFAM" id="SSF57783">
    <property type="entry name" value="Zinc beta-ribbon"/>
    <property type="match status" value="1"/>
</dbReference>
<keyword evidence="10 12" id="KW-0238">DNA-binding</keyword>
<keyword evidence="4 12" id="KW-0548">Nucleotidyltransferase</keyword>
<protein>
    <recommendedName>
        <fullName evidence="12 13">DNA primase</fullName>
        <ecNumber evidence="12">2.7.7.101</ecNumber>
    </recommendedName>
</protein>
<dbReference type="PIRSF" id="PIRSF002811">
    <property type="entry name" value="DnaG"/>
    <property type="match status" value="1"/>
</dbReference>
<comment type="cofactor">
    <cofactor evidence="12 13 14">
        <name>Zn(2+)</name>
        <dbReference type="ChEBI" id="CHEBI:29105"/>
    </cofactor>
    <text evidence="12 13 14">Binds 1 zinc ion per monomer.</text>
</comment>
<comment type="domain">
    <text evidence="12">Contains an N-terminal zinc-binding domain, a central core domain that contains the primase activity, and a C-terminal DnaB-binding domain.</text>
</comment>
<dbReference type="GO" id="GO:0005737">
    <property type="term" value="C:cytoplasm"/>
    <property type="evidence" value="ECO:0007669"/>
    <property type="project" value="TreeGrafter"/>
</dbReference>
<dbReference type="InterPro" id="IPR036977">
    <property type="entry name" value="DNA_primase_Znf_CHC2"/>
</dbReference>
<dbReference type="Gene3D" id="3.90.580.10">
    <property type="entry name" value="Zinc finger, CHC2-type domain"/>
    <property type="match status" value="1"/>
</dbReference>
<evidence type="ECO:0000256" key="1">
    <source>
        <dbReference type="ARBA" id="ARBA00022478"/>
    </source>
</evidence>
<evidence type="ECO:0000256" key="7">
    <source>
        <dbReference type="ARBA" id="ARBA00022771"/>
    </source>
</evidence>
<dbReference type="InterPro" id="IPR034151">
    <property type="entry name" value="TOPRIM_DnaG_bac"/>
</dbReference>
<dbReference type="SMART" id="SM00493">
    <property type="entry name" value="TOPRIM"/>
    <property type="match status" value="1"/>
</dbReference>
<dbReference type="HAMAP" id="MF_00974">
    <property type="entry name" value="DNA_primase_DnaG"/>
    <property type="match status" value="1"/>
</dbReference>
<dbReference type="EC" id="2.7.7.101" evidence="12"/>
<keyword evidence="11 12" id="KW-0804">Transcription</keyword>
<keyword evidence="8 12" id="KW-0862">Zinc</keyword>
<evidence type="ECO:0000256" key="4">
    <source>
        <dbReference type="ARBA" id="ARBA00022695"/>
    </source>
</evidence>
<dbReference type="InterPro" id="IPR037068">
    <property type="entry name" value="DNA_primase_core_N_sf"/>
</dbReference>
<comment type="caution">
    <text evidence="17">The sequence shown here is derived from an EMBL/GenBank/DDBJ whole genome shotgun (WGS) entry which is preliminary data.</text>
</comment>
<proteinExistence type="inferred from homology"/>
<dbReference type="GO" id="GO:0008270">
    <property type="term" value="F:zinc ion binding"/>
    <property type="evidence" value="ECO:0007669"/>
    <property type="project" value="UniProtKB-UniRule"/>
</dbReference>
<dbReference type="Proteomes" id="UP000564378">
    <property type="component" value="Unassembled WGS sequence"/>
</dbReference>
<evidence type="ECO:0000256" key="5">
    <source>
        <dbReference type="ARBA" id="ARBA00022705"/>
    </source>
</evidence>
<evidence type="ECO:0000313" key="18">
    <source>
        <dbReference type="Proteomes" id="UP000564378"/>
    </source>
</evidence>
<keyword evidence="5 12" id="KW-0235">DNA replication</keyword>
<evidence type="ECO:0000256" key="10">
    <source>
        <dbReference type="ARBA" id="ARBA00023125"/>
    </source>
</evidence>
<dbReference type="AlphaFoldDB" id="A0A842I1V7"/>
<dbReference type="GO" id="GO:1990077">
    <property type="term" value="C:primosome complex"/>
    <property type="evidence" value="ECO:0007669"/>
    <property type="project" value="UniProtKB-KW"/>
</dbReference>
<keyword evidence="2 12" id="KW-0639">Primosome</keyword>
<keyword evidence="15" id="KW-0175">Coiled coil</keyword>
<dbReference type="Pfam" id="PF13662">
    <property type="entry name" value="Toprim_4"/>
    <property type="match status" value="1"/>
</dbReference>
<dbReference type="SMART" id="SM00400">
    <property type="entry name" value="ZnF_CHCC"/>
    <property type="match status" value="1"/>
</dbReference>
<dbReference type="Pfam" id="PF01807">
    <property type="entry name" value="Zn_ribbon_DnaG"/>
    <property type="match status" value="1"/>
</dbReference>
<dbReference type="SUPFAM" id="SSF56731">
    <property type="entry name" value="DNA primase core"/>
    <property type="match status" value="1"/>
</dbReference>
<keyword evidence="1 12" id="KW-0240">DNA-directed RNA polymerase</keyword>
<dbReference type="RefSeq" id="WP_185801069.1">
    <property type="nucleotide sequence ID" value="NZ_JACJVJ010000002.1"/>
</dbReference>
<dbReference type="PANTHER" id="PTHR30313">
    <property type="entry name" value="DNA PRIMASE"/>
    <property type="match status" value="1"/>
</dbReference>
<evidence type="ECO:0000256" key="3">
    <source>
        <dbReference type="ARBA" id="ARBA00022679"/>
    </source>
</evidence>
<dbReference type="Pfam" id="PF08275">
    <property type="entry name" value="DNAG_N"/>
    <property type="match status" value="1"/>
</dbReference>
<comment type="function">
    <text evidence="12 13">RNA polymerase that catalyzes the synthesis of short RNA molecules used as primers for DNA polymerase during DNA replication.</text>
</comment>
<evidence type="ECO:0000256" key="13">
    <source>
        <dbReference type="PIRNR" id="PIRNR002811"/>
    </source>
</evidence>
<name>A0A842I1V7_9SPHN</name>
<dbReference type="GO" id="GO:0003899">
    <property type="term" value="F:DNA-directed RNA polymerase activity"/>
    <property type="evidence" value="ECO:0007669"/>
    <property type="project" value="UniProtKB-UniRule"/>
</dbReference>
<evidence type="ECO:0000256" key="12">
    <source>
        <dbReference type="HAMAP-Rule" id="MF_00974"/>
    </source>
</evidence>
<keyword evidence="7 12" id="KW-0863">Zinc-finger</keyword>
<dbReference type="InterPro" id="IPR030846">
    <property type="entry name" value="DnaG_bac"/>
</dbReference>
<evidence type="ECO:0000313" key="17">
    <source>
        <dbReference type="EMBL" id="MBC2777754.1"/>
    </source>
</evidence>
<accession>A0A842I1V7</accession>
<dbReference type="InterPro" id="IPR006171">
    <property type="entry name" value="TOPRIM_dom"/>
</dbReference>
<gene>
    <name evidence="12" type="primary">dnaG</name>
    <name evidence="17" type="ORF">H6P80_08980</name>
</gene>
<dbReference type="InterPro" id="IPR002694">
    <property type="entry name" value="Znf_CHC2"/>
</dbReference>
<dbReference type="InterPro" id="IPR013264">
    <property type="entry name" value="DNAG_N"/>
</dbReference>
<dbReference type="Gene3D" id="3.90.980.10">
    <property type="entry name" value="DNA primase, catalytic core, N-terminal domain"/>
    <property type="match status" value="1"/>
</dbReference>
<evidence type="ECO:0000256" key="15">
    <source>
        <dbReference type="SAM" id="Coils"/>
    </source>
</evidence>
<feature type="zinc finger region" description="CHC2-type" evidence="12 14">
    <location>
        <begin position="38"/>
        <end position="62"/>
    </location>
</feature>
<feature type="coiled-coil region" evidence="15">
    <location>
        <begin position="551"/>
        <end position="605"/>
    </location>
</feature>
<keyword evidence="18" id="KW-1185">Reference proteome</keyword>
<keyword evidence="3 12" id="KW-0808">Transferase</keyword>
<evidence type="ECO:0000256" key="11">
    <source>
        <dbReference type="ARBA" id="ARBA00023163"/>
    </source>
</evidence>
<dbReference type="GO" id="GO:0003677">
    <property type="term" value="F:DNA binding"/>
    <property type="evidence" value="ECO:0007669"/>
    <property type="project" value="UniProtKB-KW"/>
</dbReference>
<dbReference type="FunFam" id="3.40.1360.10:FF:000002">
    <property type="entry name" value="DNA primase"/>
    <property type="match status" value="1"/>
</dbReference>
<comment type="subunit">
    <text evidence="12">Monomer. Interacts with DnaB.</text>
</comment>
<dbReference type="CDD" id="cd03364">
    <property type="entry name" value="TOPRIM_DnaG_primases"/>
    <property type="match status" value="1"/>
</dbReference>
<evidence type="ECO:0000256" key="9">
    <source>
        <dbReference type="ARBA" id="ARBA00022842"/>
    </source>
</evidence>
<dbReference type="PANTHER" id="PTHR30313:SF2">
    <property type="entry name" value="DNA PRIMASE"/>
    <property type="match status" value="1"/>
</dbReference>
<keyword evidence="6 12" id="KW-0479">Metal-binding</keyword>
<dbReference type="InterPro" id="IPR050219">
    <property type="entry name" value="DnaG_primase"/>
</dbReference>
<feature type="domain" description="Toprim" evidence="16">
    <location>
        <begin position="255"/>
        <end position="337"/>
    </location>
</feature>
<dbReference type="FunFam" id="3.90.980.10:FF:000001">
    <property type="entry name" value="DNA primase"/>
    <property type="match status" value="1"/>
</dbReference>
<dbReference type="GO" id="GO:0006269">
    <property type="term" value="P:DNA replication, synthesis of primer"/>
    <property type="evidence" value="ECO:0007669"/>
    <property type="project" value="UniProtKB-UniRule"/>
</dbReference>
<evidence type="ECO:0000256" key="8">
    <source>
        <dbReference type="ARBA" id="ARBA00022833"/>
    </source>
</evidence>
<sequence>MSLSPAFLDELRMRTTLSGVIGRHTKLQKAGREWKACCPFHKEKTPSFTVNDEKGFYHCFGCGAHGDAISYVTETRGLPFMDAVKELAEAAGMQMPAPDPQARERQERSSTLRDVMTAAADWYVEQLHGPAGAEARAYLEQRGLDAATQKAFGLGFAPDARGKLEEALKEFGRDKLIEAGLIAIPEDRGRSPYDRFRSRLMFPIRDQRGRVIAFSGRIIGDGKPKYLNSPDTPLFDKGRTIYNFDLASPASRDAKRIIVVEGQMDVIALHQAGFPEAVAPLGTALTEEQLTMLWRVDEAPILCFDGDAAGQKAAMRAVERALPAIKPERTLAFVSLPPGQDPDDVIKAGGTADLKRQFANPLSLDAFLWNYESTQIDARSPTARAKLKKRLADIAQGIGDPAMRDEFGREFRDRFWQAYGWKKKEVEFVRGAIAATSGRDRLQGLDLYIRAILLGLSRYPVVVKTRADQIQSLSVDESLLAKWRDLLVAAAFERPDLDADMIETILADADIEVAENRHLWRDLGFSFFYRRSDPEVAIRDLEAAIDTIARSQELEANLESVRAALEHAADSDDFEGVWNRESERRRQLMAEKQRLHDELELLGEAAA</sequence>
<dbReference type="Gene3D" id="3.40.1360.10">
    <property type="match status" value="1"/>
</dbReference>
<evidence type="ECO:0000256" key="2">
    <source>
        <dbReference type="ARBA" id="ARBA00022515"/>
    </source>
</evidence>
<comment type="similarity">
    <text evidence="12 13">Belongs to the DnaG primase family.</text>
</comment>
<dbReference type="GO" id="GO:0000428">
    <property type="term" value="C:DNA-directed RNA polymerase complex"/>
    <property type="evidence" value="ECO:0007669"/>
    <property type="project" value="UniProtKB-KW"/>
</dbReference>
<comment type="catalytic activity">
    <reaction evidence="12">
        <text>ssDNA + n NTP = ssDNA/pppN(pN)n-1 hybrid + (n-1) diphosphate.</text>
        <dbReference type="EC" id="2.7.7.101"/>
    </reaction>
</comment>
<reference evidence="17 18" key="1">
    <citation type="submission" date="2020-08" db="EMBL/GenBank/DDBJ databases">
        <title>Draft genome sequence of Parasphingopyxis sp. GrpM-11.</title>
        <authorList>
            <person name="Oh J."/>
            <person name="Roh D.-H."/>
        </authorList>
    </citation>
    <scope>NUCLEOTIDE SEQUENCE [LARGE SCALE GENOMIC DNA]</scope>
    <source>
        <strain evidence="17 18">GrpM-11</strain>
    </source>
</reference>
<organism evidence="17 18">
    <name type="scientific">Parasphingopyxis marina</name>
    <dbReference type="NCBI Taxonomy" id="2761622"/>
    <lineage>
        <taxon>Bacteria</taxon>
        <taxon>Pseudomonadati</taxon>
        <taxon>Pseudomonadota</taxon>
        <taxon>Alphaproteobacteria</taxon>
        <taxon>Sphingomonadales</taxon>
        <taxon>Sphingomonadaceae</taxon>
        <taxon>Parasphingopyxis</taxon>
    </lineage>
</organism>
<keyword evidence="9" id="KW-0460">Magnesium</keyword>